<evidence type="ECO:0000256" key="1">
    <source>
        <dbReference type="SAM" id="MobiDB-lite"/>
    </source>
</evidence>
<protein>
    <recommendedName>
        <fullName evidence="4">SAM domain-containing protein</fullName>
    </recommendedName>
</protein>
<evidence type="ECO:0000313" key="3">
    <source>
        <dbReference type="Proteomes" id="UP001146351"/>
    </source>
</evidence>
<feature type="compositionally biased region" description="Basic and acidic residues" evidence="1">
    <location>
        <begin position="192"/>
        <end position="201"/>
    </location>
</feature>
<accession>A0A9W9HSP5</accession>
<keyword evidence="3" id="KW-1185">Reference proteome</keyword>
<feature type="region of interest" description="Disordered" evidence="1">
    <location>
        <begin position="223"/>
        <end position="258"/>
    </location>
</feature>
<feature type="region of interest" description="Disordered" evidence="1">
    <location>
        <begin position="182"/>
        <end position="206"/>
    </location>
</feature>
<dbReference type="AlphaFoldDB" id="A0A9W9HSP5"/>
<gene>
    <name evidence="2" type="ORF">N7492_008452</name>
</gene>
<organism evidence="2 3">
    <name type="scientific">Penicillium capsulatum</name>
    <dbReference type="NCBI Taxonomy" id="69766"/>
    <lineage>
        <taxon>Eukaryota</taxon>
        <taxon>Fungi</taxon>
        <taxon>Dikarya</taxon>
        <taxon>Ascomycota</taxon>
        <taxon>Pezizomycotina</taxon>
        <taxon>Eurotiomycetes</taxon>
        <taxon>Eurotiomycetidae</taxon>
        <taxon>Eurotiales</taxon>
        <taxon>Aspergillaceae</taxon>
        <taxon>Penicillium</taxon>
    </lineage>
</organism>
<dbReference type="OrthoDB" id="4232626at2759"/>
<feature type="compositionally biased region" description="Basic and acidic residues" evidence="1">
    <location>
        <begin position="239"/>
        <end position="258"/>
    </location>
</feature>
<sequence length="414" mass="46844">MPPLPVMVTHPHSCPLLALPGTVPRIDCSQASWIFFLLPNGRKVIYEEYPPRYVCYTIAWKLVLNRKTVGKVTEDDLVVAPSDYWDEILKANVEDMLQMKKKRNQCVRSEGTAITVSVNDKTLKDFEKFFNSTDIDWKPVEKQLHKWSNLLRMGKKIRILIAFNYGQDDDQLMPTSRRIEKRGRVSATSRMLAERDEHINAEEETTGRPSTWSLVLIGAGRTQRTRNITSSGPRTLNDSIDHVDEGGSLDGHDDVPSDIRRDLILESQTGKKSKKIGDVTTGSKYPPISINVLPAQTAHTSAAALVPSRPVSHESLVIPGSREQAVREYCTWLESRATDEAYKADFRRICQVTLENRLDLELILDDPDAGFFIQRGIQIGTARRFIRDISEWVTAMRQNITHEQISDDIGESTG</sequence>
<reference evidence="2" key="1">
    <citation type="submission" date="2022-11" db="EMBL/GenBank/DDBJ databases">
        <authorList>
            <person name="Petersen C."/>
        </authorList>
    </citation>
    <scope>NUCLEOTIDE SEQUENCE</scope>
    <source>
        <strain evidence="2">IBT 21917</strain>
    </source>
</reference>
<name>A0A9W9HSP5_9EURO</name>
<evidence type="ECO:0008006" key="4">
    <source>
        <dbReference type="Google" id="ProtNLM"/>
    </source>
</evidence>
<proteinExistence type="predicted"/>
<dbReference type="Proteomes" id="UP001146351">
    <property type="component" value="Unassembled WGS sequence"/>
</dbReference>
<comment type="caution">
    <text evidence="2">The sequence shown here is derived from an EMBL/GenBank/DDBJ whole genome shotgun (WGS) entry which is preliminary data.</text>
</comment>
<dbReference type="EMBL" id="JAPQKO010000006">
    <property type="protein sequence ID" value="KAJ5155649.1"/>
    <property type="molecule type" value="Genomic_DNA"/>
</dbReference>
<reference evidence="2" key="2">
    <citation type="journal article" date="2023" name="IMA Fungus">
        <title>Comparative genomic study of the Penicillium genus elucidates a diverse pangenome and 15 lateral gene transfer events.</title>
        <authorList>
            <person name="Petersen C."/>
            <person name="Sorensen T."/>
            <person name="Nielsen M.R."/>
            <person name="Sondergaard T.E."/>
            <person name="Sorensen J.L."/>
            <person name="Fitzpatrick D.A."/>
            <person name="Frisvad J.C."/>
            <person name="Nielsen K.L."/>
        </authorList>
    </citation>
    <scope>NUCLEOTIDE SEQUENCE</scope>
    <source>
        <strain evidence="2">IBT 21917</strain>
    </source>
</reference>
<feature type="compositionally biased region" description="Polar residues" evidence="1">
    <location>
        <begin position="225"/>
        <end position="238"/>
    </location>
</feature>
<evidence type="ECO:0000313" key="2">
    <source>
        <dbReference type="EMBL" id="KAJ5155649.1"/>
    </source>
</evidence>